<feature type="binding site" evidence="8">
    <location>
        <begin position="81"/>
        <end position="85"/>
    </location>
    <ligand>
        <name>GTP</name>
        <dbReference type="ChEBI" id="CHEBI:37565"/>
    </ligand>
</feature>
<gene>
    <name evidence="8 11" type="primary">fusA</name>
    <name evidence="11" type="ORF">ACFSKO_06015</name>
</gene>
<dbReference type="InterPro" id="IPR005225">
    <property type="entry name" value="Small_GTP-bd"/>
</dbReference>
<dbReference type="EMBL" id="JBHUII010000002">
    <property type="protein sequence ID" value="MFD2205153.1"/>
    <property type="molecule type" value="Genomic_DNA"/>
</dbReference>
<dbReference type="InterPro" id="IPR000640">
    <property type="entry name" value="EFG_V-like"/>
</dbReference>
<dbReference type="InterPro" id="IPR027417">
    <property type="entry name" value="P-loop_NTPase"/>
</dbReference>
<dbReference type="PROSITE" id="PS51722">
    <property type="entry name" value="G_TR_2"/>
    <property type="match status" value="1"/>
</dbReference>
<evidence type="ECO:0000313" key="11">
    <source>
        <dbReference type="EMBL" id="MFD2205153.1"/>
    </source>
</evidence>
<feature type="compositionally biased region" description="Basic and acidic residues" evidence="9">
    <location>
        <begin position="289"/>
        <end position="305"/>
    </location>
</feature>
<dbReference type="SMART" id="SM00889">
    <property type="entry name" value="EFG_IV"/>
    <property type="match status" value="1"/>
</dbReference>
<feature type="binding site" evidence="8">
    <location>
        <begin position="17"/>
        <end position="24"/>
    </location>
    <ligand>
        <name>GTP</name>
        <dbReference type="ChEBI" id="CHEBI:37565"/>
    </ligand>
</feature>
<dbReference type="CDD" id="cd01886">
    <property type="entry name" value="EF-G"/>
    <property type="match status" value="1"/>
</dbReference>
<dbReference type="CDD" id="cd03713">
    <property type="entry name" value="EFG_mtEFG_C"/>
    <property type="match status" value="1"/>
</dbReference>
<dbReference type="InterPro" id="IPR031157">
    <property type="entry name" value="G_TR_CS"/>
</dbReference>
<proteinExistence type="inferred from homology"/>
<evidence type="ECO:0000256" key="3">
    <source>
        <dbReference type="ARBA" id="ARBA00022741"/>
    </source>
</evidence>
<dbReference type="SUPFAM" id="SSF54980">
    <property type="entry name" value="EF-G C-terminal domain-like"/>
    <property type="match status" value="2"/>
</dbReference>
<dbReference type="InterPro" id="IPR009022">
    <property type="entry name" value="EFG_III"/>
</dbReference>
<keyword evidence="4 8" id="KW-0251">Elongation factor</keyword>
<dbReference type="Pfam" id="PF00679">
    <property type="entry name" value="EFG_C"/>
    <property type="match status" value="1"/>
</dbReference>
<dbReference type="Gene3D" id="3.30.230.10">
    <property type="match status" value="1"/>
</dbReference>
<keyword evidence="8" id="KW-0963">Cytoplasm</keyword>
<comment type="similarity">
    <text evidence="1 8">Belongs to the TRAFAC class translation factor GTPase superfamily. Classic translation factor GTPase family. EF-G/EF-2 subfamily.</text>
</comment>
<dbReference type="Pfam" id="PF00009">
    <property type="entry name" value="GTP_EFTU"/>
    <property type="match status" value="1"/>
</dbReference>
<evidence type="ECO:0000256" key="7">
    <source>
        <dbReference type="ARBA" id="ARBA00024731"/>
    </source>
</evidence>
<dbReference type="PRINTS" id="PR00315">
    <property type="entry name" value="ELONGATNFCT"/>
</dbReference>
<dbReference type="CDD" id="cd04088">
    <property type="entry name" value="EFG_mtEFG_II"/>
    <property type="match status" value="1"/>
</dbReference>
<dbReference type="PANTHER" id="PTHR43261">
    <property type="entry name" value="TRANSLATION ELONGATION FACTOR G-RELATED"/>
    <property type="match status" value="1"/>
</dbReference>
<dbReference type="InterPro" id="IPR047872">
    <property type="entry name" value="EFG_IV"/>
</dbReference>
<comment type="caution">
    <text evidence="11">The sequence shown here is derived from an EMBL/GenBank/DDBJ whole genome shotgun (WGS) entry which is preliminary data.</text>
</comment>
<accession>A0ABW5BGC0</accession>
<dbReference type="HAMAP" id="MF_00054_B">
    <property type="entry name" value="EF_G_EF_2_B"/>
    <property type="match status" value="1"/>
</dbReference>
<dbReference type="Pfam" id="PF03764">
    <property type="entry name" value="EFG_IV"/>
    <property type="match status" value="1"/>
</dbReference>
<keyword evidence="5 8" id="KW-0648">Protein biosynthesis</keyword>
<evidence type="ECO:0000256" key="4">
    <source>
        <dbReference type="ARBA" id="ARBA00022768"/>
    </source>
</evidence>
<evidence type="ECO:0000256" key="5">
    <source>
        <dbReference type="ARBA" id="ARBA00022917"/>
    </source>
</evidence>
<dbReference type="NCBIfam" id="TIGR00231">
    <property type="entry name" value="small_GTP"/>
    <property type="match status" value="1"/>
</dbReference>
<dbReference type="Gene3D" id="3.30.70.240">
    <property type="match status" value="1"/>
</dbReference>
<dbReference type="InterPro" id="IPR041095">
    <property type="entry name" value="EFG_II"/>
</dbReference>
<evidence type="ECO:0000256" key="2">
    <source>
        <dbReference type="ARBA" id="ARBA00017872"/>
    </source>
</evidence>
<dbReference type="InterPro" id="IPR053905">
    <property type="entry name" value="EF-G-like_DII"/>
</dbReference>
<keyword evidence="3 8" id="KW-0547">Nucleotide-binding</keyword>
<dbReference type="Pfam" id="PF22042">
    <property type="entry name" value="EF-G_D2"/>
    <property type="match status" value="1"/>
</dbReference>
<evidence type="ECO:0000313" key="12">
    <source>
        <dbReference type="Proteomes" id="UP001597294"/>
    </source>
</evidence>
<feature type="binding site" evidence="8">
    <location>
        <begin position="135"/>
        <end position="138"/>
    </location>
    <ligand>
        <name>GTP</name>
        <dbReference type="ChEBI" id="CHEBI:37565"/>
    </ligand>
</feature>
<feature type="domain" description="Tr-type G" evidence="10">
    <location>
        <begin position="8"/>
        <end position="283"/>
    </location>
</feature>
<dbReference type="NCBIfam" id="NF009381">
    <property type="entry name" value="PRK12740.1-5"/>
    <property type="match status" value="1"/>
</dbReference>
<evidence type="ECO:0000256" key="9">
    <source>
        <dbReference type="SAM" id="MobiDB-lite"/>
    </source>
</evidence>
<reference evidence="12" key="1">
    <citation type="journal article" date="2019" name="Int. J. Syst. Evol. Microbiol.">
        <title>The Global Catalogue of Microorganisms (GCM) 10K type strain sequencing project: providing services to taxonomists for standard genome sequencing and annotation.</title>
        <authorList>
            <consortium name="The Broad Institute Genomics Platform"/>
            <consortium name="The Broad Institute Genome Sequencing Center for Infectious Disease"/>
            <person name="Wu L."/>
            <person name="Ma J."/>
        </authorList>
    </citation>
    <scope>NUCLEOTIDE SEQUENCE [LARGE SCALE GENOMIC DNA]</scope>
    <source>
        <strain evidence="12">CGMCC 4.7192</strain>
    </source>
</reference>
<dbReference type="NCBIfam" id="TIGR00484">
    <property type="entry name" value="EF-G"/>
    <property type="match status" value="1"/>
</dbReference>
<organism evidence="11 12">
    <name type="scientific">Kiloniella antarctica</name>
    <dbReference type="NCBI Taxonomy" id="1550907"/>
    <lineage>
        <taxon>Bacteria</taxon>
        <taxon>Pseudomonadati</taxon>
        <taxon>Pseudomonadota</taxon>
        <taxon>Alphaproteobacteria</taxon>
        <taxon>Rhodospirillales</taxon>
        <taxon>Kiloniellaceae</taxon>
        <taxon>Kiloniella</taxon>
    </lineage>
</organism>
<dbReference type="InterPro" id="IPR014721">
    <property type="entry name" value="Ribsml_uS5_D2-typ_fold_subgr"/>
</dbReference>
<name>A0ABW5BGC0_9PROT</name>
<evidence type="ECO:0000256" key="1">
    <source>
        <dbReference type="ARBA" id="ARBA00005870"/>
    </source>
</evidence>
<dbReference type="CDD" id="cd16262">
    <property type="entry name" value="EFG_III"/>
    <property type="match status" value="1"/>
</dbReference>
<dbReference type="PANTHER" id="PTHR43261:SF1">
    <property type="entry name" value="RIBOSOME-RELEASING FACTOR 2, MITOCHONDRIAL"/>
    <property type="match status" value="1"/>
</dbReference>
<protein>
    <recommendedName>
        <fullName evidence="2 8">Elongation factor G</fullName>
        <shortName evidence="8">EF-G</shortName>
    </recommendedName>
</protein>
<dbReference type="SUPFAM" id="SSF52540">
    <property type="entry name" value="P-loop containing nucleoside triphosphate hydrolases"/>
    <property type="match status" value="1"/>
</dbReference>
<dbReference type="Gene3D" id="3.30.70.870">
    <property type="entry name" value="Elongation Factor G (Translational Gtpase), domain 3"/>
    <property type="match status" value="1"/>
</dbReference>
<evidence type="ECO:0000256" key="8">
    <source>
        <dbReference type="HAMAP-Rule" id="MF_00054"/>
    </source>
</evidence>
<dbReference type="SUPFAM" id="SSF54211">
    <property type="entry name" value="Ribosomal protein S5 domain 2-like"/>
    <property type="match status" value="1"/>
</dbReference>
<dbReference type="RefSeq" id="WP_380249484.1">
    <property type="nucleotide sequence ID" value="NZ_JBHUII010000002.1"/>
</dbReference>
<sequence>MSRTTPLERYRNIGIMAHIDAGKTTTTERILFYTGVSHKIGEVHDGNATMDWMEQEQERGITITSAATTCFWKDHRINIIDTPGHVDFTIEVERSLRVLDGAVAVFDSVAGVEPQSETVWRQADKYAVPRMCFVNKMDRTGADFYRCVDMMKTRLAAKPMVLQIPIGSEAEYKGVIDLLKMKAIVWNDESMGANYDEEEIPADLQAKADEYREAMIELAVEQDEAVMEAYLEGNEPDIETLKRCIRTGTMNLSFVPVLNGTAFKNKGVQTLLDAVIDYMPSPLDVDDVEGVHPDTDAEDTRPTRDDVPASALAFKIMTDPFVGSLTFVRVYSGVLETGTQITNSVKGKRERIGRMLQMHANSREDVKQARAGDIVAIAGLKDTTTGDTLCDNLKPIILERMEFPEPVIEVAVEPKTKADQEKMGLALNRLAQEDPSFRVSSDNESGQTVIKGMGELHLDILVDRMRREFKVEANVGAPQVAYRETITRTCEIDYTHKKQSGGSGQFARIKIEFQPLEPGSGFEFESKIVGGSVPREYIPGVEKGLRQSNDAGVIAGFPMIDYKATLLDGASHDVDSSVLAFEIAAKAAFREGIPKGGSVLLEPVMKVEVVTPDEYMGDIIGDLNSRRGQVQGMDARGNAQVINAIVPLANMFGYVNTLRSMSQGRAQYSMVFDHYEQVPKAVADEVVAKLA</sequence>
<dbReference type="InterPro" id="IPR020568">
    <property type="entry name" value="Ribosomal_Su5_D2-typ_SF"/>
</dbReference>
<dbReference type="Gene3D" id="3.40.50.300">
    <property type="entry name" value="P-loop containing nucleotide triphosphate hydrolases"/>
    <property type="match status" value="1"/>
</dbReference>
<keyword evidence="6 8" id="KW-0342">GTP-binding</keyword>
<dbReference type="CDD" id="cd01434">
    <property type="entry name" value="EFG_mtEFG1_IV"/>
    <property type="match status" value="1"/>
</dbReference>
<dbReference type="InterPro" id="IPR035649">
    <property type="entry name" value="EFG_V"/>
</dbReference>
<comment type="function">
    <text evidence="7 8">Catalyzes the GTP-dependent ribosomal translocation step during translation elongation. During this step, the ribosome changes from the pre-translocational (PRE) to the post-translocational (POST) state as the newly formed A-site-bound peptidyl-tRNA and P-site-bound deacylated tRNA move to the P and E sites, respectively. Catalyzes the coordinated movement of the two tRNA molecules, the mRNA and conformational changes in the ribosome.</text>
</comment>
<feature type="region of interest" description="Disordered" evidence="9">
    <location>
        <begin position="286"/>
        <end position="305"/>
    </location>
</feature>
<dbReference type="SMART" id="SM00838">
    <property type="entry name" value="EFG_C"/>
    <property type="match status" value="1"/>
</dbReference>
<keyword evidence="12" id="KW-1185">Reference proteome</keyword>
<dbReference type="SUPFAM" id="SSF50447">
    <property type="entry name" value="Translation proteins"/>
    <property type="match status" value="1"/>
</dbReference>
<dbReference type="PROSITE" id="PS00301">
    <property type="entry name" value="G_TR_1"/>
    <property type="match status" value="1"/>
</dbReference>
<dbReference type="NCBIfam" id="NF009379">
    <property type="entry name" value="PRK12740.1-3"/>
    <property type="match status" value="1"/>
</dbReference>
<dbReference type="Gene3D" id="2.40.30.10">
    <property type="entry name" value="Translation factors"/>
    <property type="match status" value="1"/>
</dbReference>
<evidence type="ECO:0000259" key="10">
    <source>
        <dbReference type="PROSITE" id="PS51722"/>
    </source>
</evidence>
<dbReference type="Proteomes" id="UP001597294">
    <property type="component" value="Unassembled WGS sequence"/>
</dbReference>
<dbReference type="InterPro" id="IPR005517">
    <property type="entry name" value="Transl_elong_EFG/EF2_IV"/>
</dbReference>
<dbReference type="GO" id="GO:0003746">
    <property type="term" value="F:translation elongation factor activity"/>
    <property type="evidence" value="ECO:0007669"/>
    <property type="project" value="UniProtKB-KW"/>
</dbReference>
<dbReference type="InterPro" id="IPR000795">
    <property type="entry name" value="T_Tr_GTP-bd_dom"/>
</dbReference>
<evidence type="ECO:0000256" key="6">
    <source>
        <dbReference type="ARBA" id="ARBA00023134"/>
    </source>
</evidence>
<dbReference type="InterPro" id="IPR009000">
    <property type="entry name" value="Transl_B-barrel_sf"/>
</dbReference>
<dbReference type="Pfam" id="PF14492">
    <property type="entry name" value="EFG_III"/>
    <property type="match status" value="1"/>
</dbReference>
<dbReference type="InterPro" id="IPR004540">
    <property type="entry name" value="Transl_elong_EFG/EF2"/>
</dbReference>
<dbReference type="InterPro" id="IPR035647">
    <property type="entry name" value="EFG_III/V"/>
</dbReference>
<comment type="subcellular location">
    <subcellularLocation>
        <location evidence="8">Cytoplasm</location>
    </subcellularLocation>
</comment>